<accession>A0A392P1A2</accession>
<name>A0A392P1A2_9FABA</name>
<reference evidence="2 3" key="1">
    <citation type="journal article" date="2018" name="Front. Plant Sci.">
        <title>Red Clover (Trifolium pratense) and Zigzag Clover (T. medium) - A Picture of Genomic Similarities and Differences.</title>
        <authorList>
            <person name="Dluhosova J."/>
            <person name="Istvanek J."/>
            <person name="Nedelnik J."/>
            <person name="Repkova J."/>
        </authorList>
    </citation>
    <scope>NUCLEOTIDE SEQUENCE [LARGE SCALE GENOMIC DNA]</scope>
    <source>
        <strain evidence="3">cv. 10/8</strain>
        <tissue evidence="2">Leaf</tissue>
    </source>
</reference>
<sequence length="74" mass="7820">MQRYHAGSCTSAVNNSTIGGPSARDIGRIDSSSLPTNFPVSSSVLEGGMEYWRLDWGSRPTTLSLSLDCGATVP</sequence>
<organism evidence="2 3">
    <name type="scientific">Trifolium medium</name>
    <dbReference type="NCBI Taxonomy" id="97028"/>
    <lineage>
        <taxon>Eukaryota</taxon>
        <taxon>Viridiplantae</taxon>
        <taxon>Streptophyta</taxon>
        <taxon>Embryophyta</taxon>
        <taxon>Tracheophyta</taxon>
        <taxon>Spermatophyta</taxon>
        <taxon>Magnoliopsida</taxon>
        <taxon>eudicotyledons</taxon>
        <taxon>Gunneridae</taxon>
        <taxon>Pentapetalae</taxon>
        <taxon>rosids</taxon>
        <taxon>fabids</taxon>
        <taxon>Fabales</taxon>
        <taxon>Fabaceae</taxon>
        <taxon>Papilionoideae</taxon>
        <taxon>50 kb inversion clade</taxon>
        <taxon>NPAAA clade</taxon>
        <taxon>Hologalegina</taxon>
        <taxon>IRL clade</taxon>
        <taxon>Trifolieae</taxon>
        <taxon>Trifolium</taxon>
    </lineage>
</organism>
<evidence type="ECO:0000313" key="2">
    <source>
        <dbReference type="EMBL" id="MCI05767.1"/>
    </source>
</evidence>
<feature type="non-terminal residue" evidence="2">
    <location>
        <position position="74"/>
    </location>
</feature>
<proteinExistence type="predicted"/>
<dbReference type="EMBL" id="LXQA010059684">
    <property type="protein sequence ID" value="MCI05767.1"/>
    <property type="molecule type" value="Genomic_DNA"/>
</dbReference>
<dbReference type="AlphaFoldDB" id="A0A392P1A2"/>
<feature type="compositionally biased region" description="Polar residues" evidence="1">
    <location>
        <begin position="8"/>
        <end position="19"/>
    </location>
</feature>
<feature type="region of interest" description="Disordered" evidence="1">
    <location>
        <begin position="1"/>
        <end position="31"/>
    </location>
</feature>
<evidence type="ECO:0000313" key="3">
    <source>
        <dbReference type="Proteomes" id="UP000265520"/>
    </source>
</evidence>
<keyword evidence="3" id="KW-1185">Reference proteome</keyword>
<comment type="caution">
    <text evidence="2">The sequence shown here is derived from an EMBL/GenBank/DDBJ whole genome shotgun (WGS) entry which is preliminary data.</text>
</comment>
<protein>
    <submittedName>
        <fullName evidence="2">Mediator of RNA polymerase II transcription subunit 12-like</fullName>
    </submittedName>
</protein>
<evidence type="ECO:0000256" key="1">
    <source>
        <dbReference type="SAM" id="MobiDB-lite"/>
    </source>
</evidence>
<dbReference type="Proteomes" id="UP000265520">
    <property type="component" value="Unassembled WGS sequence"/>
</dbReference>